<accession>A0A2T7Q0R5</accession>
<organism evidence="2 3">
    <name type="scientific">Pomacea canaliculata</name>
    <name type="common">Golden apple snail</name>
    <dbReference type="NCBI Taxonomy" id="400727"/>
    <lineage>
        <taxon>Eukaryota</taxon>
        <taxon>Metazoa</taxon>
        <taxon>Spiralia</taxon>
        <taxon>Lophotrochozoa</taxon>
        <taxon>Mollusca</taxon>
        <taxon>Gastropoda</taxon>
        <taxon>Caenogastropoda</taxon>
        <taxon>Architaenioglossa</taxon>
        <taxon>Ampullarioidea</taxon>
        <taxon>Ampullariidae</taxon>
        <taxon>Pomacea</taxon>
    </lineage>
</organism>
<keyword evidence="3" id="KW-1185">Reference proteome</keyword>
<feature type="compositionally biased region" description="Low complexity" evidence="1">
    <location>
        <begin position="31"/>
        <end position="44"/>
    </location>
</feature>
<sequence length="102" mass="11449">MTAHLQSLQESFPPSAETSHTLPLSPPPPETGNGSTQLETTTTTGRDKPRFRYSSSSLERIYTAPNFTLLFRLTLWLLPSRQAALAEFWREFLRCALQPAAL</sequence>
<evidence type="ECO:0000256" key="1">
    <source>
        <dbReference type="SAM" id="MobiDB-lite"/>
    </source>
</evidence>
<name>A0A2T7Q0R5_POMCA</name>
<evidence type="ECO:0000313" key="2">
    <source>
        <dbReference type="EMBL" id="PVD39266.1"/>
    </source>
</evidence>
<comment type="caution">
    <text evidence="2">The sequence shown here is derived from an EMBL/GenBank/DDBJ whole genome shotgun (WGS) entry which is preliminary data.</text>
</comment>
<evidence type="ECO:0000313" key="3">
    <source>
        <dbReference type="Proteomes" id="UP000245119"/>
    </source>
</evidence>
<protein>
    <submittedName>
        <fullName evidence="2">Uncharacterized protein</fullName>
    </submittedName>
</protein>
<dbReference type="Proteomes" id="UP000245119">
    <property type="component" value="Linkage Group LG1"/>
</dbReference>
<gene>
    <name evidence="2" type="ORF">C0Q70_01894</name>
</gene>
<proteinExistence type="predicted"/>
<feature type="compositionally biased region" description="Polar residues" evidence="1">
    <location>
        <begin position="1"/>
        <end position="12"/>
    </location>
</feature>
<reference evidence="2 3" key="1">
    <citation type="submission" date="2018-04" db="EMBL/GenBank/DDBJ databases">
        <title>The genome of golden apple snail Pomacea canaliculata provides insight into stress tolerance and invasive adaptation.</title>
        <authorList>
            <person name="Liu C."/>
            <person name="Liu B."/>
            <person name="Ren Y."/>
            <person name="Zhang Y."/>
            <person name="Wang H."/>
            <person name="Li S."/>
            <person name="Jiang F."/>
            <person name="Yin L."/>
            <person name="Zhang G."/>
            <person name="Qian W."/>
            <person name="Fan W."/>
        </authorList>
    </citation>
    <scope>NUCLEOTIDE SEQUENCE [LARGE SCALE GENOMIC DNA]</scope>
    <source>
        <strain evidence="2">SZHN2017</strain>
        <tissue evidence="2">Muscle</tissue>
    </source>
</reference>
<dbReference type="EMBL" id="PZQS01000001">
    <property type="protein sequence ID" value="PVD39266.1"/>
    <property type="molecule type" value="Genomic_DNA"/>
</dbReference>
<feature type="region of interest" description="Disordered" evidence="1">
    <location>
        <begin position="1"/>
        <end position="51"/>
    </location>
</feature>
<dbReference type="AlphaFoldDB" id="A0A2T7Q0R5"/>